<feature type="region of interest" description="Disordered" evidence="5">
    <location>
        <begin position="334"/>
        <end position="370"/>
    </location>
</feature>
<dbReference type="InterPro" id="IPR019251">
    <property type="entry name" value="DUF2231_TM"/>
</dbReference>
<evidence type="ECO:0000313" key="8">
    <source>
        <dbReference type="Proteomes" id="UP000060513"/>
    </source>
</evidence>
<keyword evidence="4" id="KW-0411">Iron-sulfur</keyword>
<evidence type="ECO:0000256" key="2">
    <source>
        <dbReference type="ARBA" id="ARBA00022723"/>
    </source>
</evidence>
<gene>
    <name evidence="7" type="ORF">SPRI_0669</name>
</gene>
<dbReference type="InterPro" id="IPR017941">
    <property type="entry name" value="Rieske_2Fe-2S"/>
</dbReference>
<dbReference type="KEGG" id="spri:SPRI_0669"/>
<dbReference type="PROSITE" id="PS51296">
    <property type="entry name" value="RIESKE"/>
    <property type="match status" value="1"/>
</dbReference>
<feature type="compositionally biased region" description="Basic and acidic residues" evidence="5">
    <location>
        <begin position="345"/>
        <end position="370"/>
    </location>
</feature>
<dbReference type="PATRIC" id="fig|38300.4.peg.716"/>
<dbReference type="Pfam" id="PF00355">
    <property type="entry name" value="Rieske"/>
    <property type="match status" value="1"/>
</dbReference>
<dbReference type="AlphaFoldDB" id="A0A0M4DM79"/>
<accession>A0A0M4DM79</accession>
<evidence type="ECO:0000313" key="7">
    <source>
        <dbReference type="EMBL" id="ALC18975.1"/>
    </source>
</evidence>
<dbReference type="GO" id="GO:0051537">
    <property type="term" value="F:2 iron, 2 sulfur cluster binding"/>
    <property type="evidence" value="ECO:0007669"/>
    <property type="project" value="UniProtKB-KW"/>
</dbReference>
<dbReference type="EMBL" id="CP011340">
    <property type="protein sequence ID" value="ALC18975.1"/>
    <property type="molecule type" value="Genomic_DNA"/>
</dbReference>
<sequence>MRVHVLLHPMPRHWAVAPEGGRWHERTTPAGGAPSGCGFVGSRNGYSAPMNKWVESPGSGRPELRQRFFSSSAGPGRFLAAMDRLERHPRNDRVIDRVRRAVHGLPLGRGRDFLHGRWLGHPVHPLMVQVPIGSWFSAAVLDLLPGQHRGARALVGVGLATAAPAAAAGWVDWADLQRQQMRVGLVHAASNITAVALYAGSFTARTQGRTQLGKALGFAGLAAVSLGGAIGGHLAYRQASGANHAEAVPHLVKPGWREIGAVDDLPVGLAVRRHVDDVPVVVVREGGDTVHVLADACSHLGGPLSEGTVSDGCVRCPWHGSVFRLADGWNVEGPATAPQPAFDTRVTDGRVEARLRQTEPDAEPDRTDAA</sequence>
<dbReference type="STRING" id="38300.SPRI_0669"/>
<keyword evidence="3" id="KW-0408">Iron</keyword>
<dbReference type="PANTHER" id="PTHR21496:SF23">
    <property type="entry name" value="3-PHENYLPROPIONATE_CINNAMIC ACID DIOXYGENASE FERREDOXIN SUBUNIT"/>
    <property type="match status" value="1"/>
</dbReference>
<feature type="domain" description="Rieske" evidence="6">
    <location>
        <begin position="257"/>
        <end position="353"/>
    </location>
</feature>
<dbReference type="SUPFAM" id="SSF50022">
    <property type="entry name" value="ISP domain"/>
    <property type="match status" value="1"/>
</dbReference>
<evidence type="ECO:0000256" key="3">
    <source>
        <dbReference type="ARBA" id="ARBA00023004"/>
    </source>
</evidence>
<evidence type="ECO:0000256" key="4">
    <source>
        <dbReference type="ARBA" id="ARBA00023014"/>
    </source>
</evidence>
<dbReference type="Gene3D" id="2.102.10.10">
    <property type="entry name" value="Rieske [2Fe-2S] iron-sulphur domain"/>
    <property type="match status" value="1"/>
</dbReference>
<keyword evidence="1" id="KW-0001">2Fe-2S</keyword>
<dbReference type="InterPro" id="IPR036922">
    <property type="entry name" value="Rieske_2Fe-2S_sf"/>
</dbReference>
<dbReference type="Proteomes" id="UP000060513">
    <property type="component" value="Chromosome"/>
</dbReference>
<evidence type="ECO:0000259" key="6">
    <source>
        <dbReference type="PROSITE" id="PS51296"/>
    </source>
</evidence>
<evidence type="ECO:0000256" key="5">
    <source>
        <dbReference type="SAM" id="MobiDB-lite"/>
    </source>
</evidence>
<organism evidence="7">
    <name type="scientific">Streptomyces pristinaespiralis</name>
    <dbReference type="NCBI Taxonomy" id="38300"/>
    <lineage>
        <taxon>Bacteria</taxon>
        <taxon>Bacillati</taxon>
        <taxon>Actinomycetota</taxon>
        <taxon>Actinomycetes</taxon>
        <taxon>Kitasatosporales</taxon>
        <taxon>Streptomycetaceae</taxon>
        <taxon>Streptomyces</taxon>
    </lineage>
</organism>
<proteinExistence type="predicted"/>
<dbReference type="CDD" id="cd03467">
    <property type="entry name" value="Rieske"/>
    <property type="match status" value="1"/>
</dbReference>
<dbReference type="GO" id="GO:0004497">
    <property type="term" value="F:monooxygenase activity"/>
    <property type="evidence" value="ECO:0007669"/>
    <property type="project" value="UniProtKB-ARBA"/>
</dbReference>
<dbReference type="PANTHER" id="PTHR21496">
    <property type="entry name" value="FERREDOXIN-RELATED"/>
    <property type="match status" value="1"/>
</dbReference>
<reference evidence="7 8" key="1">
    <citation type="submission" date="2015-08" db="EMBL/GenBank/DDBJ databases">
        <title>Genome sequence of the pristinamycin over-producing bacterium Streptomyces pristinaespiralis HCCB10218.</title>
        <authorList>
            <person name="Tian J."/>
            <person name="Yang J."/>
            <person name="Li L."/>
            <person name="Ruan L."/>
            <person name="Wei W."/>
            <person name="Zheng G."/>
            <person name="Wei Z."/>
            <person name="Yang S."/>
            <person name="Ge M."/>
            <person name="Jiang W."/>
            <person name="Lu Y."/>
        </authorList>
    </citation>
    <scope>NUCLEOTIDE SEQUENCE [LARGE SCALE GENOMIC DNA]</scope>
    <source>
        <strain evidence="7 8">HCCB 10218</strain>
    </source>
</reference>
<protein>
    <submittedName>
        <fullName evidence="7">2Fe-2S domain-containing protein</fullName>
    </submittedName>
</protein>
<dbReference type="GO" id="GO:0016705">
    <property type="term" value="F:oxidoreductase activity, acting on paired donors, with incorporation or reduction of molecular oxygen"/>
    <property type="evidence" value="ECO:0007669"/>
    <property type="project" value="UniProtKB-ARBA"/>
</dbReference>
<dbReference type="Pfam" id="PF09990">
    <property type="entry name" value="DUF2231"/>
    <property type="match status" value="1"/>
</dbReference>
<evidence type="ECO:0000256" key="1">
    <source>
        <dbReference type="ARBA" id="ARBA00022714"/>
    </source>
</evidence>
<keyword evidence="2" id="KW-0479">Metal-binding</keyword>
<name>A0A0M4DM79_STRPR</name>
<dbReference type="GO" id="GO:0046872">
    <property type="term" value="F:metal ion binding"/>
    <property type="evidence" value="ECO:0007669"/>
    <property type="project" value="UniProtKB-KW"/>
</dbReference>